<gene>
    <name evidence="2" type="ORF">OS493_024296</name>
</gene>
<evidence type="ECO:0000256" key="1">
    <source>
        <dbReference type="SAM" id="MobiDB-lite"/>
    </source>
</evidence>
<dbReference type="Proteomes" id="UP001163046">
    <property type="component" value="Unassembled WGS sequence"/>
</dbReference>
<organism evidence="2 3">
    <name type="scientific">Desmophyllum pertusum</name>
    <dbReference type="NCBI Taxonomy" id="174260"/>
    <lineage>
        <taxon>Eukaryota</taxon>
        <taxon>Metazoa</taxon>
        <taxon>Cnidaria</taxon>
        <taxon>Anthozoa</taxon>
        <taxon>Hexacorallia</taxon>
        <taxon>Scleractinia</taxon>
        <taxon>Caryophylliina</taxon>
        <taxon>Caryophylliidae</taxon>
        <taxon>Desmophyllum</taxon>
    </lineage>
</organism>
<evidence type="ECO:0000313" key="3">
    <source>
        <dbReference type="Proteomes" id="UP001163046"/>
    </source>
</evidence>
<feature type="compositionally biased region" description="Polar residues" evidence="1">
    <location>
        <begin position="14"/>
        <end position="35"/>
    </location>
</feature>
<dbReference type="AlphaFoldDB" id="A0A9W9Z1Q4"/>
<feature type="compositionally biased region" description="Polar residues" evidence="1">
    <location>
        <begin position="104"/>
        <end position="116"/>
    </location>
</feature>
<accession>A0A9W9Z1Q4</accession>
<feature type="region of interest" description="Disordered" evidence="1">
    <location>
        <begin position="90"/>
        <end position="116"/>
    </location>
</feature>
<name>A0A9W9Z1Q4_9CNID</name>
<protein>
    <submittedName>
        <fullName evidence="2">Uncharacterized protein</fullName>
    </submittedName>
</protein>
<sequence length="116" mass="13035">MLVIRDALAEASPRTDTTQHNAEENSAQMESSTEEQVMVDKDTCQPDVDMDDQMEVMETITELEEYTGSSCTNCSALKDENRQLRNQVKSLQGKLKDKGKVLRKTQSQGEYLSSGR</sequence>
<feature type="region of interest" description="Disordered" evidence="1">
    <location>
        <begin position="1"/>
        <end position="37"/>
    </location>
</feature>
<keyword evidence="3" id="KW-1185">Reference proteome</keyword>
<reference evidence="2" key="1">
    <citation type="submission" date="2023-01" db="EMBL/GenBank/DDBJ databases">
        <title>Genome assembly of the deep-sea coral Lophelia pertusa.</title>
        <authorList>
            <person name="Herrera S."/>
            <person name="Cordes E."/>
        </authorList>
    </citation>
    <scope>NUCLEOTIDE SEQUENCE</scope>
    <source>
        <strain evidence="2">USNM1676648</strain>
        <tissue evidence="2">Polyp</tissue>
    </source>
</reference>
<proteinExistence type="predicted"/>
<comment type="caution">
    <text evidence="2">The sequence shown here is derived from an EMBL/GenBank/DDBJ whole genome shotgun (WGS) entry which is preliminary data.</text>
</comment>
<dbReference type="EMBL" id="MU826844">
    <property type="protein sequence ID" value="KAJ7371619.1"/>
    <property type="molecule type" value="Genomic_DNA"/>
</dbReference>
<evidence type="ECO:0000313" key="2">
    <source>
        <dbReference type="EMBL" id="KAJ7371619.1"/>
    </source>
</evidence>